<dbReference type="RefSeq" id="WP_052105265.1">
    <property type="nucleotide sequence ID" value="NZ_AXCZ01000076.1"/>
</dbReference>
<dbReference type="InterPro" id="IPR048394">
    <property type="entry name" value="FakA-like_M"/>
</dbReference>
<name>A0A0A0BZ49_9CELL</name>
<proteinExistence type="predicted"/>
<dbReference type="PROSITE" id="PS51480">
    <property type="entry name" value="DHAL"/>
    <property type="match status" value="1"/>
</dbReference>
<keyword evidence="3" id="KW-1185">Reference proteome</keyword>
<dbReference type="PANTHER" id="PTHR33434">
    <property type="entry name" value="DEGV DOMAIN-CONTAINING PROTEIN DR_1986-RELATED"/>
    <property type="match status" value="1"/>
</dbReference>
<dbReference type="InterPro" id="IPR033470">
    <property type="entry name" value="FakA-like_C"/>
</dbReference>
<dbReference type="SMART" id="SM01121">
    <property type="entry name" value="Dak1_2"/>
    <property type="match status" value="1"/>
</dbReference>
<dbReference type="InterPro" id="IPR036117">
    <property type="entry name" value="DhaL_dom_sf"/>
</dbReference>
<keyword evidence="2" id="KW-0808">Transferase</keyword>
<dbReference type="Proteomes" id="UP000054314">
    <property type="component" value="Unassembled WGS sequence"/>
</dbReference>
<accession>A0A0A0BZ49</accession>
<sequence>MDVDVLRAWIERAVTDLGRHRSLLDEANVFPVADSDTGTNLYLTLLEARRRVRALPDNATAGEVAAAAARGALVGARGNSGVIVGQYLGALWRALLEEPGAGLRQALASAARAATAAVATPVPGTVLTVADQVATGAAGTHDGAFPGLEAQEELDLLEVALDAGWEAVDQTPDQLDALRLAGVVDAGAVGLLIVLEALLHVAGRPRDRVVSLTRPTGEGHPQQDRAAHEVDGACTHAPDDGEFEVMALLAEGPGGAATDATDHLCHALVQVGVSVAVVSQAGLWQTHVHTDHPGVAVRALHDAAAHGLATDHLVVRDLARQSGVHSPPHRPALGLVAVTCAVGLAPDLARAGAVVVLTPDDRDVTAPVARAVADTGAEDVLVLASAGTLTPGPPPADVRVHLMPGLDDLQLVAAAQRLVECGHAGHGAAELLAHAREAADLVRSTHLAPGDDPASALRELLDGRGEAVTVLTHHETPPALVEAARQAVHLVRPDLEVVVLDGGAPGTGVGVSAG</sequence>
<evidence type="ECO:0000313" key="2">
    <source>
        <dbReference type="EMBL" id="KGM12982.1"/>
    </source>
</evidence>
<dbReference type="GO" id="GO:0004371">
    <property type="term" value="F:glycerone kinase activity"/>
    <property type="evidence" value="ECO:0007669"/>
    <property type="project" value="InterPro"/>
</dbReference>
<dbReference type="SUPFAM" id="SSF101473">
    <property type="entry name" value="DhaL-like"/>
    <property type="match status" value="1"/>
</dbReference>
<protein>
    <submittedName>
        <fullName evidence="2">Dihydroxyacetone kinase</fullName>
    </submittedName>
</protein>
<dbReference type="Pfam" id="PF21645">
    <property type="entry name" value="FakA-like_M"/>
    <property type="match status" value="1"/>
</dbReference>
<dbReference type="InterPro" id="IPR004007">
    <property type="entry name" value="DhaL_dom"/>
</dbReference>
<comment type="caution">
    <text evidence="2">The sequence shown here is derived from an EMBL/GenBank/DDBJ whole genome shotgun (WGS) entry which is preliminary data.</text>
</comment>
<dbReference type="Pfam" id="PF02734">
    <property type="entry name" value="Dak2"/>
    <property type="match status" value="1"/>
</dbReference>
<dbReference type="AlphaFoldDB" id="A0A0A0BZ49"/>
<dbReference type="InterPro" id="IPR050270">
    <property type="entry name" value="DegV_domain_contain"/>
</dbReference>
<dbReference type="PANTHER" id="PTHR33434:SF4">
    <property type="entry name" value="PHOSPHATASE PROTEIN"/>
    <property type="match status" value="1"/>
</dbReference>
<dbReference type="EMBL" id="AXCZ01000076">
    <property type="protein sequence ID" value="KGM12982.1"/>
    <property type="molecule type" value="Genomic_DNA"/>
</dbReference>
<dbReference type="OrthoDB" id="9760324at2"/>
<feature type="domain" description="DhaL" evidence="1">
    <location>
        <begin position="4"/>
        <end position="200"/>
    </location>
</feature>
<dbReference type="SMART" id="SM01120">
    <property type="entry name" value="Dak2"/>
    <property type="match status" value="1"/>
</dbReference>
<dbReference type="Gene3D" id="1.25.40.340">
    <property type="match status" value="1"/>
</dbReference>
<organism evidence="2 3">
    <name type="scientific">Cellulomonas bogoriensis 69B4 = DSM 16987</name>
    <dbReference type="NCBI Taxonomy" id="1386082"/>
    <lineage>
        <taxon>Bacteria</taxon>
        <taxon>Bacillati</taxon>
        <taxon>Actinomycetota</taxon>
        <taxon>Actinomycetes</taxon>
        <taxon>Micrococcales</taxon>
        <taxon>Cellulomonadaceae</taxon>
        <taxon>Cellulomonas</taxon>
    </lineage>
</organism>
<keyword evidence="2" id="KW-0418">Kinase</keyword>
<gene>
    <name evidence="2" type="ORF">N869_16865</name>
</gene>
<dbReference type="GO" id="GO:0006071">
    <property type="term" value="P:glycerol metabolic process"/>
    <property type="evidence" value="ECO:0007669"/>
    <property type="project" value="InterPro"/>
</dbReference>
<reference evidence="2 3" key="1">
    <citation type="submission" date="2013-08" db="EMBL/GenBank/DDBJ databases">
        <title>Genome sequencing of Cellulomonas bogoriensis 69B4.</title>
        <authorList>
            <person name="Chen F."/>
            <person name="Li Y."/>
            <person name="Wang G."/>
        </authorList>
    </citation>
    <scope>NUCLEOTIDE SEQUENCE [LARGE SCALE GENOMIC DNA]</scope>
    <source>
        <strain evidence="2 3">69B4</strain>
    </source>
</reference>
<evidence type="ECO:0000313" key="3">
    <source>
        <dbReference type="Proteomes" id="UP000054314"/>
    </source>
</evidence>
<evidence type="ECO:0000259" key="1">
    <source>
        <dbReference type="PROSITE" id="PS51480"/>
    </source>
</evidence>